<proteinExistence type="predicted"/>
<accession>X1VZB7</accession>
<gene>
    <name evidence="1" type="ORF">S12H4_61127</name>
</gene>
<evidence type="ECO:0000313" key="1">
    <source>
        <dbReference type="EMBL" id="GAJ18175.1"/>
    </source>
</evidence>
<name>X1VZB7_9ZZZZ</name>
<feature type="non-terminal residue" evidence="1">
    <location>
        <position position="1"/>
    </location>
</feature>
<reference evidence="1" key="1">
    <citation type="journal article" date="2014" name="Front. Microbiol.">
        <title>High frequency of phylogenetically diverse reductive dehalogenase-homologous genes in deep subseafloor sedimentary metagenomes.</title>
        <authorList>
            <person name="Kawai M."/>
            <person name="Futagami T."/>
            <person name="Toyoda A."/>
            <person name="Takaki Y."/>
            <person name="Nishi S."/>
            <person name="Hori S."/>
            <person name="Arai W."/>
            <person name="Tsubouchi T."/>
            <person name="Morono Y."/>
            <person name="Uchiyama I."/>
            <person name="Ito T."/>
            <person name="Fujiyama A."/>
            <person name="Inagaki F."/>
            <person name="Takami H."/>
        </authorList>
    </citation>
    <scope>NUCLEOTIDE SEQUENCE</scope>
    <source>
        <strain evidence="1">Expedition CK06-06</strain>
    </source>
</reference>
<feature type="non-terminal residue" evidence="1">
    <location>
        <position position="123"/>
    </location>
</feature>
<protein>
    <submittedName>
        <fullName evidence="1">Uncharacterized protein</fullName>
    </submittedName>
</protein>
<dbReference type="AlphaFoldDB" id="X1VZB7"/>
<comment type="caution">
    <text evidence="1">The sequence shown here is derived from an EMBL/GenBank/DDBJ whole genome shotgun (WGS) entry which is preliminary data.</text>
</comment>
<sequence length="123" mass="13944">NYSDDKKQESFQRLGLNLPKKLIVFISEPVEADQGIGFENPCYRGYSEKTVIRELCQKLQCFSSKYQLGIIPHPRDDIEGLEKIWQQSRGKLEGDVFQKVTGREAIFIADGVAGMASILLYEA</sequence>
<organism evidence="1">
    <name type="scientific">marine sediment metagenome</name>
    <dbReference type="NCBI Taxonomy" id="412755"/>
    <lineage>
        <taxon>unclassified sequences</taxon>
        <taxon>metagenomes</taxon>
        <taxon>ecological metagenomes</taxon>
    </lineage>
</organism>
<dbReference type="EMBL" id="BARW01040465">
    <property type="protein sequence ID" value="GAJ18175.1"/>
    <property type="molecule type" value="Genomic_DNA"/>
</dbReference>